<gene>
    <name evidence="1" type="ORF">BamMEX5DRAFT_5827</name>
</gene>
<reference evidence="1 2" key="1">
    <citation type="submission" date="2008-03" db="EMBL/GenBank/DDBJ databases">
        <title>Sequencing of the draft genome and assembly of Burkholderia ambifaria MEX-5.</title>
        <authorList>
            <consortium name="US DOE Joint Genome Institute (JGI-PGF)"/>
            <person name="Copeland A."/>
            <person name="Lucas S."/>
            <person name="Lapidus A."/>
            <person name="Glavina del Rio T."/>
            <person name="Dalin E."/>
            <person name="Tice H."/>
            <person name="Bruce D."/>
            <person name="Goodwin L."/>
            <person name="Pitluck S."/>
            <person name="Larimer F."/>
            <person name="Land M.L."/>
            <person name="Hauser L."/>
            <person name="Tiedje J."/>
            <person name="Richardson P."/>
        </authorList>
    </citation>
    <scope>NUCLEOTIDE SEQUENCE [LARGE SCALE GENOMIC DNA]</scope>
    <source>
        <strain evidence="1 2">MEX-5</strain>
    </source>
</reference>
<name>B1TDG1_9BURK</name>
<evidence type="ECO:0000313" key="1">
    <source>
        <dbReference type="EMBL" id="EDT38399.1"/>
    </source>
</evidence>
<evidence type="ECO:0000313" key="2">
    <source>
        <dbReference type="Proteomes" id="UP000004814"/>
    </source>
</evidence>
<comment type="caution">
    <text evidence="1">The sequence shown here is derived from an EMBL/GenBank/DDBJ whole genome shotgun (WGS) entry which is preliminary data.</text>
</comment>
<proteinExistence type="predicted"/>
<accession>B1TDG1</accession>
<protein>
    <submittedName>
        <fullName evidence="1">Uncharacterized protein</fullName>
    </submittedName>
</protein>
<dbReference type="Proteomes" id="UP000004814">
    <property type="component" value="Unassembled WGS sequence"/>
</dbReference>
<organism evidence="1 2">
    <name type="scientific">Burkholderia ambifaria MEX-5</name>
    <dbReference type="NCBI Taxonomy" id="396597"/>
    <lineage>
        <taxon>Bacteria</taxon>
        <taxon>Pseudomonadati</taxon>
        <taxon>Pseudomonadota</taxon>
        <taxon>Betaproteobacteria</taxon>
        <taxon>Burkholderiales</taxon>
        <taxon>Burkholderiaceae</taxon>
        <taxon>Burkholderia</taxon>
        <taxon>Burkholderia cepacia complex</taxon>
    </lineage>
</organism>
<sequence length="109" mass="10736">MCIAMSRACSPWLSATHASRLPPDRITCSTGASPASTSGSGLSIAPAAKAVVFSASATPCVSQSCVMTSRLTASFSDVTAIGSGLSPSRTSASASASNTAVFAACQCAR</sequence>
<dbReference type="EMBL" id="ABLK01000290">
    <property type="protein sequence ID" value="EDT38399.1"/>
    <property type="molecule type" value="Genomic_DNA"/>
</dbReference>
<dbReference type="AlphaFoldDB" id="B1TDG1"/>